<reference evidence="3" key="1">
    <citation type="journal article" date="2014" name="Int. J. Syst. Evol. Microbiol.">
        <title>Complete genome sequence of Corynebacterium casei LMG S-19264T (=DSM 44701T), isolated from a smear-ripened cheese.</title>
        <authorList>
            <consortium name="US DOE Joint Genome Institute (JGI-PGF)"/>
            <person name="Walter F."/>
            <person name="Albersmeier A."/>
            <person name="Kalinowski J."/>
            <person name="Ruckert C."/>
        </authorList>
    </citation>
    <scope>NUCLEOTIDE SEQUENCE</scope>
    <source>
        <strain evidence="3">JCM 4654</strain>
    </source>
</reference>
<evidence type="ECO:0000313" key="4">
    <source>
        <dbReference type="Proteomes" id="UP000608955"/>
    </source>
</evidence>
<evidence type="ECO:0000313" key="3">
    <source>
        <dbReference type="EMBL" id="GHD93414.1"/>
    </source>
</evidence>
<reference evidence="3" key="2">
    <citation type="submission" date="2020-09" db="EMBL/GenBank/DDBJ databases">
        <authorList>
            <person name="Sun Q."/>
            <person name="Ohkuma M."/>
        </authorList>
    </citation>
    <scope>NUCLEOTIDE SEQUENCE</scope>
    <source>
        <strain evidence="3">JCM 4654</strain>
    </source>
</reference>
<dbReference type="SUPFAM" id="SSF69318">
    <property type="entry name" value="Integrin alpha N-terminal domain"/>
    <property type="match status" value="1"/>
</dbReference>
<dbReference type="AlphaFoldDB" id="A0A918Y8A6"/>
<keyword evidence="4" id="KW-1185">Reference proteome</keyword>
<dbReference type="InterPro" id="IPR028994">
    <property type="entry name" value="Integrin_alpha_N"/>
</dbReference>
<proteinExistence type="predicted"/>
<dbReference type="Proteomes" id="UP000608955">
    <property type="component" value="Unassembled WGS sequence"/>
</dbReference>
<feature type="compositionally biased region" description="Polar residues" evidence="2">
    <location>
        <begin position="61"/>
        <end position="75"/>
    </location>
</feature>
<sequence length="287" mass="30483">MPLGWSTVQPLTAYAEPGSVATAQVPGGSVVVTYTQKRFVSSRTVRRDFVAQTLAVGSVSKPRTLNSQRDGTTSAGRVATDGKGRPVAVWTQSADDGSSRSSYTATTATRSRPKWHDYADDTRADLVGAARSDAMNLYTGDAANPLTTFQVRPWPAGTRVVPFGDFDGDRCNDLIVRMPGGEGRLYTPVCGGLPTPDSPCTRLSKDWSGYDTLLAAGDQTGDGRPDLLARDAATGNLYLYAHDGTGGFRPRVRIRSAWTGYRRVIGAGDLDGDGTGDVLALDKSGEL</sequence>
<dbReference type="Pfam" id="PF13517">
    <property type="entry name" value="FG-GAP_3"/>
    <property type="match status" value="1"/>
</dbReference>
<dbReference type="RefSeq" id="WP_190180083.1">
    <property type="nucleotide sequence ID" value="NZ_BMVF01000014.1"/>
</dbReference>
<name>A0A918Y8A6_9ACTN</name>
<dbReference type="Gene3D" id="2.130.10.130">
    <property type="entry name" value="Integrin alpha, N-terminal"/>
    <property type="match status" value="1"/>
</dbReference>
<protein>
    <recommendedName>
        <fullName evidence="5">VCBS repeat-containing protein</fullName>
    </recommendedName>
</protein>
<dbReference type="InterPro" id="IPR013517">
    <property type="entry name" value="FG-GAP"/>
</dbReference>
<dbReference type="PANTHER" id="PTHR46580">
    <property type="entry name" value="SENSOR KINASE-RELATED"/>
    <property type="match status" value="1"/>
</dbReference>
<evidence type="ECO:0008006" key="5">
    <source>
        <dbReference type="Google" id="ProtNLM"/>
    </source>
</evidence>
<feature type="region of interest" description="Disordered" evidence="2">
    <location>
        <begin position="61"/>
        <end position="112"/>
    </location>
</feature>
<dbReference type="PANTHER" id="PTHR46580:SF4">
    <property type="entry name" value="ATP_GTP-BINDING PROTEIN"/>
    <property type="match status" value="1"/>
</dbReference>
<organism evidence="3 4">
    <name type="scientific">Streptomyces naganishii JCM 4654</name>
    <dbReference type="NCBI Taxonomy" id="1306179"/>
    <lineage>
        <taxon>Bacteria</taxon>
        <taxon>Bacillati</taxon>
        <taxon>Actinomycetota</taxon>
        <taxon>Actinomycetes</taxon>
        <taxon>Kitasatosporales</taxon>
        <taxon>Streptomycetaceae</taxon>
        <taxon>Streptomyces</taxon>
    </lineage>
</organism>
<evidence type="ECO:0000256" key="2">
    <source>
        <dbReference type="SAM" id="MobiDB-lite"/>
    </source>
</evidence>
<feature type="compositionally biased region" description="Low complexity" evidence="2">
    <location>
        <begin position="99"/>
        <end position="110"/>
    </location>
</feature>
<comment type="caution">
    <text evidence="3">The sequence shown here is derived from an EMBL/GenBank/DDBJ whole genome shotgun (WGS) entry which is preliminary data.</text>
</comment>
<gene>
    <name evidence="3" type="ORF">GCM10010508_50060</name>
</gene>
<evidence type="ECO:0000256" key="1">
    <source>
        <dbReference type="ARBA" id="ARBA00022729"/>
    </source>
</evidence>
<dbReference type="EMBL" id="BMVF01000014">
    <property type="protein sequence ID" value="GHD93414.1"/>
    <property type="molecule type" value="Genomic_DNA"/>
</dbReference>
<accession>A0A918Y8A6</accession>
<keyword evidence="1" id="KW-0732">Signal</keyword>